<dbReference type="SUPFAM" id="SSF53448">
    <property type="entry name" value="Nucleotide-diphospho-sugar transferases"/>
    <property type="match status" value="1"/>
</dbReference>
<dbReference type="Pfam" id="PF00535">
    <property type="entry name" value="Glycos_transf_2"/>
    <property type="match status" value="1"/>
</dbReference>
<evidence type="ECO:0000259" key="1">
    <source>
        <dbReference type="Pfam" id="PF00535"/>
    </source>
</evidence>
<sequence length="337" mass="39707">MTQLTVLMPVFNAEKHLKEAMDSILSQTFEAFEFLIIDDGSTDHSAAIVQSYKDPRIRFYQNKVNLGLTPTLNKGIKLATTELIARMDADDISYPNRLFKQVEYLQANPDCAFVSSLARVVTEDGQFVRVDRFKSEHFYYNLTFFSWIYHPTVVYRKKAVEEVNMYTVDYSEDYELFWQLSRRHKFYNLPEVLLTYRESAESLHMVTKKAEYDRAHYEQLLRNLRYYAGDNYDLPHSYLECFRHNFEPLLAQRKLGNIISCVKELDYITGCILSKKENINYDAAAIKKAAKYKRDYIISHFTRHLSIFQKAFLILQLIPSKEILKSLRAYLYVSIKN</sequence>
<keyword evidence="3" id="KW-1185">Reference proteome</keyword>
<dbReference type="InterPro" id="IPR029044">
    <property type="entry name" value="Nucleotide-diphossugar_trans"/>
</dbReference>
<dbReference type="Gene3D" id="3.90.550.10">
    <property type="entry name" value="Spore Coat Polysaccharide Biosynthesis Protein SpsA, Chain A"/>
    <property type="match status" value="1"/>
</dbReference>
<comment type="caution">
    <text evidence="2">The sequence shown here is derived from an EMBL/GenBank/DDBJ whole genome shotgun (WGS) entry which is preliminary data.</text>
</comment>
<evidence type="ECO:0000313" key="2">
    <source>
        <dbReference type="EMBL" id="MFD2515165.1"/>
    </source>
</evidence>
<dbReference type="RefSeq" id="WP_377509336.1">
    <property type="nucleotide sequence ID" value="NZ_JBHULU010000021.1"/>
</dbReference>
<proteinExistence type="predicted"/>
<accession>A0ABW5IT46</accession>
<dbReference type="InterPro" id="IPR001173">
    <property type="entry name" value="Glyco_trans_2-like"/>
</dbReference>
<reference evidence="3" key="1">
    <citation type="journal article" date="2019" name="Int. J. Syst. Evol. Microbiol.">
        <title>The Global Catalogue of Microorganisms (GCM) 10K type strain sequencing project: providing services to taxonomists for standard genome sequencing and annotation.</title>
        <authorList>
            <consortium name="The Broad Institute Genomics Platform"/>
            <consortium name="The Broad Institute Genome Sequencing Center for Infectious Disease"/>
            <person name="Wu L."/>
            <person name="Ma J."/>
        </authorList>
    </citation>
    <scope>NUCLEOTIDE SEQUENCE [LARGE SCALE GENOMIC DNA]</scope>
    <source>
        <strain evidence="3">KCTC 42498</strain>
    </source>
</reference>
<gene>
    <name evidence="2" type="ORF">ACFSRY_14930</name>
</gene>
<protein>
    <submittedName>
        <fullName evidence="2">Glycosyltransferase family 2 protein</fullName>
    </submittedName>
</protein>
<evidence type="ECO:0000313" key="3">
    <source>
        <dbReference type="Proteomes" id="UP001597544"/>
    </source>
</evidence>
<feature type="domain" description="Glycosyltransferase 2-like" evidence="1">
    <location>
        <begin position="5"/>
        <end position="144"/>
    </location>
</feature>
<organism evidence="2 3">
    <name type="scientific">Pontibacter locisalis</name>
    <dbReference type="NCBI Taxonomy" id="1719035"/>
    <lineage>
        <taxon>Bacteria</taxon>
        <taxon>Pseudomonadati</taxon>
        <taxon>Bacteroidota</taxon>
        <taxon>Cytophagia</taxon>
        <taxon>Cytophagales</taxon>
        <taxon>Hymenobacteraceae</taxon>
        <taxon>Pontibacter</taxon>
    </lineage>
</organism>
<dbReference type="PANTHER" id="PTHR22916">
    <property type="entry name" value="GLYCOSYLTRANSFERASE"/>
    <property type="match status" value="1"/>
</dbReference>
<dbReference type="PANTHER" id="PTHR22916:SF3">
    <property type="entry name" value="UDP-GLCNAC:BETAGAL BETA-1,3-N-ACETYLGLUCOSAMINYLTRANSFERASE-LIKE PROTEIN 1"/>
    <property type="match status" value="1"/>
</dbReference>
<name>A0ABW5IT46_9BACT</name>
<dbReference type="Proteomes" id="UP001597544">
    <property type="component" value="Unassembled WGS sequence"/>
</dbReference>
<dbReference type="EMBL" id="JBHULU010000021">
    <property type="protein sequence ID" value="MFD2515165.1"/>
    <property type="molecule type" value="Genomic_DNA"/>
</dbReference>